<dbReference type="PATRIC" id="fig|294.125.peg.1249"/>
<evidence type="ECO:0000313" key="2">
    <source>
        <dbReference type="Proteomes" id="UP000032210"/>
    </source>
</evidence>
<gene>
    <name evidence="1" type="ORF">PFLU3_12160</name>
</gene>
<sequence>MSFLELCLNGEARDCDVDTFIAQWHSGLAGTDLELHEYLGFTWEEYQVWVTTPSALESILNARRSLTAESLSSN</sequence>
<dbReference type="AlphaFoldDB" id="A0A0D0RV14"/>
<dbReference type="EMBL" id="JXCQ01000007">
    <property type="protein sequence ID" value="KIR23432.1"/>
    <property type="molecule type" value="Genomic_DNA"/>
</dbReference>
<protein>
    <submittedName>
        <fullName evidence="1">Uncharacterized protein</fullName>
    </submittedName>
</protein>
<dbReference type="RefSeq" id="WP_043047345.1">
    <property type="nucleotide sequence ID" value="NZ_JXCQ01000007.1"/>
</dbReference>
<comment type="caution">
    <text evidence="1">The sequence shown here is derived from an EMBL/GenBank/DDBJ whole genome shotgun (WGS) entry which is preliminary data.</text>
</comment>
<evidence type="ECO:0000313" key="1">
    <source>
        <dbReference type="EMBL" id="KIR23432.1"/>
    </source>
</evidence>
<dbReference type="Proteomes" id="UP000032210">
    <property type="component" value="Unassembled WGS sequence"/>
</dbReference>
<name>A0A0D0RV14_PSEFL</name>
<proteinExistence type="predicted"/>
<reference evidence="1 2" key="1">
    <citation type="submission" date="2015-01" db="EMBL/GenBank/DDBJ databases">
        <title>Genome sequence of the beneficial rhizobacterium Pseudomonas fluorescens 2-79.</title>
        <authorList>
            <person name="Thuermer A."/>
            <person name="Daniel R."/>
        </authorList>
    </citation>
    <scope>NUCLEOTIDE SEQUENCE [LARGE SCALE GENOMIC DNA]</scope>
    <source>
        <strain evidence="1 2">2-79</strain>
    </source>
</reference>
<accession>A0A0D0RV14</accession>
<organism evidence="1 2">
    <name type="scientific">Pseudomonas fluorescens</name>
    <dbReference type="NCBI Taxonomy" id="294"/>
    <lineage>
        <taxon>Bacteria</taxon>
        <taxon>Pseudomonadati</taxon>
        <taxon>Pseudomonadota</taxon>
        <taxon>Gammaproteobacteria</taxon>
        <taxon>Pseudomonadales</taxon>
        <taxon>Pseudomonadaceae</taxon>
        <taxon>Pseudomonas</taxon>
    </lineage>
</organism>